<name>A0A3S9P853_9BACT</name>
<organism evidence="1 2">
    <name type="scientific">Flammeovirga pectinis</name>
    <dbReference type="NCBI Taxonomy" id="2494373"/>
    <lineage>
        <taxon>Bacteria</taxon>
        <taxon>Pseudomonadati</taxon>
        <taxon>Bacteroidota</taxon>
        <taxon>Cytophagia</taxon>
        <taxon>Cytophagales</taxon>
        <taxon>Flammeovirgaceae</taxon>
        <taxon>Flammeovirga</taxon>
    </lineage>
</organism>
<gene>
    <name evidence="1" type="ORF">EI427_19845</name>
</gene>
<evidence type="ECO:0008006" key="3">
    <source>
        <dbReference type="Google" id="ProtNLM"/>
    </source>
</evidence>
<dbReference type="Pfam" id="PF08889">
    <property type="entry name" value="WbqC"/>
    <property type="match status" value="1"/>
</dbReference>
<keyword evidence="2" id="KW-1185">Reference proteome</keyword>
<dbReference type="EMBL" id="CP034562">
    <property type="protein sequence ID" value="AZQ64381.1"/>
    <property type="molecule type" value="Genomic_DNA"/>
</dbReference>
<protein>
    <recommendedName>
        <fullName evidence="3">WbqC family protein</fullName>
    </recommendedName>
</protein>
<accession>A0A3S9P853</accession>
<dbReference type="InterPro" id="IPR014985">
    <property type="entry name" value="WbqC"/>
</dbReference>
<sequence length="208" mass="24260">MTALIDLHFFPNIEYFTVIAHCETLYVEKYENFQKQSYRNRCYIKTAQKIDRLSVPILGANKGKPLRKVKIDNTTNWAIKHWRSIHSAYGRSPYFEYYENEIKDVLCKEYDTLFELNYALLECICKLIGLRTRLELTTSYNKTTDKEILDLRNEISSKNSSTIVNEVSYIQVFGNSFDGNLSILDLLFCEGPNTISILKSQNSELIIH</sequence>
<reference evidence="1 2" key="1">
    <citation type="submission" date="2018-12" db="EMBL/GenBank/DDBJ databases">
        <title>Flammeovirga pectinis sp. nov., isolated from the gut of the Korean scallop, Patinopecten yessoensis.</title>
        <authorList>
            <person name="Bae J.-W."/>
            <person name="Jeong Y.-S."/>
            <person name="Kang W."/>
        </authorList>
    </citation>
    <scope>NUCLEOTIDE SEQUENCE [LARGE SCALE GENOMIC DNA]</scope>
    <source>
        <strain evidence="1 2">L12M1</strain>
    </source>
</reference>
<dbReference type="OrthoDB" id="1523452at2"/>
<dbReference type="RefSeq" id="WP_126618013.1">
    <property type="nucleotide sequence ID" value="NZ_CP034562.1"/>
</dbReference>
<proteinExistence type="predicted"/>
<dbReference type="KEGG" id="fll:EI427_19845"/>
<dbReference type="AlphaFoldDB" id="A0A3S9P853"/>
<dbReference type="Proteomes" id="UP000267268">
    <property type="component" value="Chromosome 1"/>
</dbReference>
<evidence type="ECO:0000313" key="1">
    <source>
        <dbReference type="EMBL" id="AZQ64381.1"/>
    </source>
</evidence>
<evidence type="ECO:0000313" key="2">
    <source>
        <dbReference type="Proteomes" id="UP000267268"/>
    </source>
</evidence>